<sequence length="386" mass="43143">MTPDGFLRRLQAKHNLTPSECSSGDDYYEIRVESAFDDGVHDSKVKGTAVNSHTSNGGTNAASSRATLATTNFGNDYTDHFIHTGSLPQSHITNRRAPQEGYPKLKELHSLKAQQVQAYANPPYSIKCPSGSAMNERLLSLLQRNGVQFDVVLVSAEGGMDRKLLLDLPIAKITPRPSLCFAWVPGSEGWLESAREMLEKWGFRRSEDIVYIPSSENDAYYPQTETYNIFNYGNDEREIFQQSTWHCLMGLKGTLRRNQDSDLIHCNVDTDVILGQEENTPKKGNNINVIPEQIYTIIENFSLMSRRIHIVPGQCKQSSTTISRKPLPRRGWVIMGPSVLEDNFEPEKYVADLRALGNKVPVNPHIENLRPKTPPGMGGGGGRGRR</sequence>
<evidence type="ECO:0000256" key="1">
    <source>
        <dbReference type="ARBA" id="ARBA00004123"/>
    </source>
</evidence>
<dbReference type="GO" id="GO:0003729">
    <property type="term" value="F:mRNA binding"/>
    <property type="evidence" value="ECO:0007669"/>
    <property type="project" value="TreeGrafter"/>
</dbReference>
<keyword evidence="6" id="KW-1185">Reference proteome</keyword>
<dbReference type="GO" id="GO:0036396">
    <property type="term" value="C:RNA N6-methyladenosine methyltransferase complex"/>
    <property type="evidence" value="ECO:0007669"/>
    <property type="project" value="TreeGrafter"/>
</dbReference>
<keyword evidence="2" id="KW-0539">Nucleus</keyword>
<dbReference type="PANTHER" id="PTHR13107">
    <property type="entry name" value="N6-ADENOSINE-METHYLTRANSFERASE NON-CATALYTIC SUBUNIT"/>
    <property type="match status" value="1"/>
</dbReference>
<dbReference type="Pfam" id="PF05063">
    <property type="entry name" value="MT-A70"/>
    <property type="match status" value="1"/>
</dbReference>
<evidence type="ECO:0000256" key="4">
    <source>
        <dbReference type="SAM" id="MobiDB-lite"/>
    </source>
</evidence>
<dbReference type="PROSITE" id="PS51143">
    <property type="entry name" value="MT_A70"/>
    <property type="match status" value="1"/>
</dbReference>
<feature type="region of interest" description="Disordered" evidence="4">
    <location>
        <begin position="364"/>
        <end position="386"/>
    </location>
</feature>
<protein>
    <recommendedName>
        <fullName evidence="7">Karyogamy protein KAR4</fullName>
    </recommendedName>
</protein>
<dbReference type="STRING" id="857566.A0A1E3PCD3"/>
<dbReference type="OrthoDB" id="14833at2759"/>
<dbReference type="PROSITE" id="PS51592">
    <property type="entry name" value="SAM_MTA70L_2"/>
    <property type="match status" value="1"/>
</dbReference>
<evidence type="ECO:0008006" key="7">
    <source>
        <dbReference type="Google" id="ProtNLM"/>
    </source>
</evidence>
<organism evidence="5 6">
    <name type="scientific">Nadsonia fulvescens var. elongata DSM 6958</name>
    <dbReference type="NCBI Taxonomy" id="857566"/>
    <lineage>
        <taxon>Eukaryota</taxon>
        <taxon>Fungi</taxon>
        <taxon>Dikarya</taxon>
        <taxon>Ascomycota</taxon>
        <taxon>Saccharomycotina</taxon>
        <taxon>Dipodascomycetes</taxon>
        <taxon>Dipodascales</taxon>
        <taxon>Dipodascales incertae sedis</taxon>
        <taxon>Nadsonia</taxon>
    </lineage>
</organism>
<feature type="compositionally biased region" description="Gly residues" evidence="4">
    <location>
        <begin position="376"/>
        <end position="386"/>
    </location>
</feature>
<gene>
    <name evidence="5" type="ORF">NADFUDRAFT_53731</name>
</gene>
<dbReference type="AlphaFoldDB" id="A0A1E3PCD3"/>
<evidence type="ECO:0000313" key="5">
    <source>
        <dbReference type="EMBL" id="ODQ63083.1"/>
    </source>
</evidence>
<evidence type="ECO:0000313" key="6">
    <source>
        <dbReference type="Proteomes" id="UP000095009"/>
    </source>
</evidence>
<dbReference type="InterPro" id="IPR007757">
    <property type="entry name" value="MT-A70-like"/>
</dbReference>
<accession>A0A1E3PCD3</accession>
<proteinExistence type="inferred from homology"/>
<dbReference type="Proteomes" id="UP000095009">
    <property type="component" value="Unassembled WGS sequence"/>
</dbReference>
<evidence type="ECO:0000256" key="3">
    <source>
        <dbReference type="PROSITE-ProRule" id="PRU00489"/>
    </source>
</evidence>
<dbReference type="InterPro" id="IPR045123">
    <property type="entry name" value="METTL14-like"/>
</dbReference>
<comment type="similarity">
    <text evidence="3">Belongs to the MT-A70-like family.</text>
</comment>
<dbReference type="PANTHER" id="PTHR13107:SF0">
    <property type="entry name" value="N6-ADENOSINE-METHYLTRANSFERASE NON-CATALYTIC SUBUNIT"/>
    <property type="match status" value="1"/>
</dbReference>
<dbReference type="GO" id="GO:0005634">
    <property type="term" value="C:nucleus"/>
    <property type="evidence" value="ECO:0007669"/>
    <property type="project" value="UniProtKB-SubCell"/>
</dbReference>
<name>A0A1E3PCD3_9ASCO</name>
<comment type="subcellular location">
    <subcellularLocation>
        <location evidence="1">Nucleus</location>
    </subcellularLocation>
</comment>
<dbReference type="EMBL" id="KV454416">
    <property type="protein sequence ID" value="ODQ63083.1"/>
    <property type="molecule type" value="Genomic_DNA"/>
</dbReference>
<evidence type="ECO:0000256" key="2">
    <source>
        <dbReference type="ARBA" id="ARBA00023242"/>
    </source>
</evidence>
<reference evidence="5 6" key="1">
    <citation type="journal article" date="2016" name="Proc. Natl. Acad. Sci. U.S.A.">
        <title>Comparative genomics of biotechnologically important yeasts.</title>
        <authorList>
            <person name="Riley R."/>
            <person name="Haridas S."/>
            <person name="Wolfe K.H."/>
            <person name="Lopes M.R."/>
            <person name="Hittinger C.T."/>
            <person name="Goeker M."/>
            <person name="Salamov A.A."/>
            <person name="Wisecaver J.H."/>
            <person name="Long T.M."/>
            <person name="Calvey C.H."/>
            <person name="Aerts A.L."/>
            <person name="Barry K.W."/>
            <person name="Choi C."/>
            <person name="Clum A."/>
            <person name="Coughlan A.Y."/>
            <person name="Deshpande S."/>
            <person name="Douglass A.P."/>
            <person name="Hanson S.J."/>
            <person name="Klenk H.-P."/>
            <person name="LaButti K.M."/>
            <person name="Lapidus A."/>
            <person name="Lindquist E.A."/>
            <person name="Lipzen A.M."/>
            <person name="Meier-Kolthoff J.P."/>
            <person name="Ohm R.A."/>
            <person name="Otillar R.P."/>
            <person name="Pangilinan J.L."/>
            <person name="Peng Y."/>
            <person name="Rokas A."/>
            <person name="Rosa C.A."/>
            <person name="Scheuner C."/>
            <person name="Sibirny A.A."/>
            <person name="Slot J.C."/>
            <person name="Stielow J.B."/>
            <person name="Sun H."/>
            <person name="Kurtzman C.P."/>
            <person name="Blackwell M."/>
            <person name="Grigoriev I.V."/>
            <person name="Jeffries T.W."/>
        </authorList>
    </citation>
    <scope>NUCLEOTIDE SEQUENCE [LARGE SCALE GENOMIC DNA]</scope>
    <source>
        <strain evidence="5 6">DSM 6958</strain>
    </source>
</reference>